<dbReference type="Gene3D" id="3.40.50.300">
    <property type="entry name" value="P-loop containing nucleotide triphosphate hydrolases"/>
    <property type="match status" value="2"/>
</dbReference>
<dbReference type="PANTHER" id="PTHR47961:SF6">
    <property type="entry name" value="DNA-DIRECTED DNA POLYMERASE"/>
    <property type="match status" value="1"/>
</dbReference>
<evidence type="ECO:0000256" key="1">
    <source>
        <dbReference type="ARBA" id="ARBA00022741"/>
    </source>
</evidence>
<protein>
    <submittedName>
        <fullName evidence="6">DEAD/DEAH box helicase</fullName>
    </submittedName>
</protein>
<feature type="domain" description="Helicase C-terminal" evidence="5">
    <location>
        <begin position="368"/>
        <end position="550"/>
    </location>
</feature>
<keyword evidence="7" id="KW-1185">Reference proteome</keyword>
<dbReference type="InterPro" id="IPR050474">
    <property type="entry name" value="Hel308_SKI2-like"/>
</dbReference>
<evidence type="ECO:0000256" key="2">
    <source>
        <dbReference type="ARBA" id="ARBA00022801"/>
    </source>
</evidence>
<evidence type="ECO:0000259" key="5">
    <source>
        <dbReference type="PROSITE" id="PS51194"/>
    </source>
</evidence>
<keyword evidence="1" id="KW-0547">Nucleotide-binding</keyword>
<keyword evidence="4" id="KW-0067">ATP-binding</keyword>
<evidence type="ECO:0000313" key="7">
    <source>
        <dbReference type="Proteomes" id="UP001486565"/>
    </source>
</evidence>
<gene>
    <name evidence="6" type="ORF">QBE51_06265</name>
</gene>
<keyword evidence="2" id="KW-0378">Hydrolase</keyword>
<dbReference type="GO" id="GO:0004386">
    <property type="term" value="F:helicase activity"/>
    <property type="evidence" value="ECO:0007669"/>
    <property type="project" value="UniProtKB-KW"/>
</dbReference>
<dbReference type="Pfam" id="PF00270">
    <property type="entry name" value="DEAD"/>
    <property type="match status" value="1"/>
</dbReference>
<proteinExistence type="predicted"/>
<dbReference type="EMBL" id="CP121687">
    <property type="protein sequence ID" value="WZL71116.1"/>
    <property type="molecule type" value="Genomic_DNA"/>
</dbReference>
<sequence length="860" mass="100858">MGEGKKTVGEWLYEDIEDNAYLIKLYKKLIVQYTNKLQGNKYFLSNLQIKHLLRFADLLSKSANTEKSPFHNNIAQNIVCILEKLYPEHEVNKVFMGSVLSNVNNYVGLMGKCTEYENIDVMERLVESVVKEAYRLPDECGNDRFFDASQSIAFDRIKNQTYYSFSAPTSMGKTFLVKMLIKTFIINKYKYNYVIIVPSKALINEVKSEFINEMGKILYEENYKVITTPTAIKNDNKFNYIMIYTQERLSYQIKINQSMNIDYVFIDEAQKISEIGMRSAYFYKVINYLVKVNSSTRIYFLCPYIPNPDIYLNLIPNIEKKEKEYDIFEFSPVNQHKSIVDILDRRLSVYCDLTREFIDIPIYFNDSEVVDFIYRIGEGSSNIVFCDSKKDVEEYAISYWRKCKEDNNPELKELIEDIKKDIHPKSYLVHFLRKGICCHVGYLPATVKAKIERLFRAKVIKTIFCTSTLLEGVNLPADNLFIIIKDRSYILKEPVNFKNLMGRVGRKTYNLIGNVYIMPASGSTPKTFEKCREIIEKPVESQKLSIDKILDNKLKRKILNSLLNGTCVLDKGNMSYDTFGMARFVINILLKCILEDDSNNYIFKLFNEMLNEKMTNKIKKNFEAKDINDNTNVTIDQLKMLDNAISEGKIKYPNEINYENIKSFLESLYDIFRWDKYENKKEIGKRERLSYYAVLLNQWMLGHSVRRIIDMSIEHHKKIGHFFDDKERRMVEYTGKPAQDNRIVIDCLIAIEDVLLFSISNYFTIFSERYKLIKKVDLIDNDWSEYVDFGTCNKLVIELQKIGFSREVAKIIEKKSYASLAKNNVLHFEKDILNDDSEELVNELLDVKLNYKELFSEEVR</sequence>
<dbReference type="InterPro" id="IPR001650">
    <property type="entry name" value="Helicase_C-like"/>
</dbReference>
<dbReference type="PROSITE" id="PS51194">
    <property type="entry name" value="HELICASE_CTER"/>
    <property type="match status" value="1"/>
</dbReference>
<reference evidence="6 7" key="1">
    <citation type="submission" date="2023-03" db="EMBL/GenBank/DDBJ databases">
        <title>Novel Species.</title>
        <authorList>
            <person name="Ma S."/>
        </authorList>
    </citation>
    <scope>NUCLEOTIDE SEQUENCE [LARGE SCALE GENOMIC DNA]</scope>
    <source>
        <strain evidence="6 7">LIND6LT2</strain>
    </source>
</reference>
<keyword evidence="3 6" id="KW-0347">Helicase</keyword>
<evidence type="ECO:0000256" key="3">
    <source>
        <dbReference type="ARBA" id="ARBA00022806"/>
    </source>
</evidence>
<dbReference type="RefSeq" id="WP_341878081.1">
    <property type="nucleotide sequence ID" value="NZ_CP121687.1"/>
</dbReference>
<dbReference type="SUPFAM" id="SSF52540">
    <property type="entry name" value="P-loop containing nucleoside triphosphate hydrolases"/>
    <property type="match status" value="2"/>
</dbReference>
<dbReference type="InterPro" id="IPR011545">
    <property type="entry name" value="DEAD/DEAH_box_helicase_dom"/>
</dbReference>
<organism evidence="6 7">
    <name type="scientific">Defluviitalea saccharophila</name>
    <dbReference type="NCBI Taxonomy" id="879970"/>
    <lineage>
        <taxon>Bacteria</taxon>
        <taxon>Bacillati</taxon>
        <taxon>Bacillota</taxon>
        <taxon>Clostridia</taxon>
        <taxon>Lachnospirales</taxon>
        <taxon>Defluviitaleaceae</taxon>
        <taxon>Defluviitalea</taxon>
    </lineage>
</organism>
<dbReference type="SMART" id="SM00490">
    <property type="entry name" value="HELICc"/>
    <property type="match status" value="1"/>
</dbReference>
<evidence type="ECO:0000313" key="6">
    <source>
        <dbReference type="EMBL" id="WZL71116.1"/>
    </source>
</evidence>
<evidence type="ECO:0000256" key="4">
    <source>
        <dbReference type="ARBA" id="ARBA00022840"/>
    </source>
</evidence>
<dbReference type="PANTHER" id="PTHR47961">
    <property type="entry name" value="DNA POLYMERASE THETA, PUTATIVE (AFU_ORTHOLOGUE AFUA_1G05260)-RELATED"/>
    <property type="match status" value="1"/>
</dbReference>
<name>A0ABZ2YAN6_9FIRM</name>
<dbReference type="InterPro" id="IPR027417">
    <property type="entry name" value="P-loop_NTPase"/>
</dbReference>
<dbReference type="Proteomes" id="UP001486565">
    <property type="component" value="Chromosome"/>
</dbReference>
<accession>A0ABZ2YAN6</accession>